<comment type="similarity">
    <text evidence="1">Belongs to the GPN-loop GTPase family.</text>
</comment>
<evidence type="ECO:0000256" key="1">
    <source>
        <dbReference type="ARBA" id="ARBA00005290"/>
    </source>
</evidence>
<dbReference type="AlphaFoldDB" id="D5TZX1"/>
<dbReference type="InterPro" id="IPR004130">
    <property type="entry name" value="Gpn"/>
</dbReference>
<dbReference type="PANTHER" id="PTHR21231:SF8">
    <property type="entry name" value="GPN-LOOP GTPASE 1"/>
    <property type="match status" value="1"/>
</dbReference>
<dbReference type="NCBIfam" id="NF010340">
    <property type="entry name" value="PRK13768.1-2"/>
    <property type="match status" value="1"/>
</dbReference>
<dbReference type="PANTHER" id="PTHR21231">
    <property type="entry name" value="XPA-BINDING PROTEIN 1-RELATED"/>
    <property type="match status" value="1"/>
</dbReference>
<keyword evidence="6" id="KW-1185">Reference proteome</keyword>
<dbReference type="InterPro" id="IPR027417">
    <property type="entry name" value="P-loop_NTPase"/>
</dbReference>
<dbReference type="Proteomes" id="UP000002376">
    <property type="component" value="Chromosome"/>
</dbReference>
<keyword evidence="3" id="KW-0378">Hydrolase</keyword>
<evidence type="ECO:0000313" key="6">
    <source>
        <dbReference type="Proteomes" id="UP000002376"/>
    </source>
</evidence>
<dbReference type="GO" id="GO:0003924">
    <property type="term" value="F:GTPase activity"/>
    <property type="evidence" value="ECO:0007669"/>
    <property type="project" value="TreeGrafter"/>
</dbReference>
<evidence type="ECO:0008006" key="7">
    <source>
        <dbReference type="Google" id="ProtNLM"/>
    </source>
</evidence>
<reference evidence="6" key="2">
    <citation type="journal article" date="2010" name="Stand. Genomic Sci.">
        <title>Complete genome sequence of Thermosphaera aggregans type strain (M11TLT).</title>
        <authorList>
            <person name="Spring S."/>
            <person name="Rachel R."/>
            <person name="Lapidus A."/>
            <person name="Davenport K."/>
            <person name="Tice H."/>
            <person name="Copeland A."/>
            <person name="Cheng J.-F."/>
            <person name="Lucas S."/>
            <person name="Chen F."/>
            <person name="Nolan M."/>
            <person name="Bruce D."/>
            <person name="Goodwin L."/>
            <person name="Pitluck S."/>
            <person name="Ivanova N."/>
            <person name="Mavromatis K."/>
            <person name="Ovchinnikova G."/>
            <person name="Pati A."/>
            <person name="Chen A."/>
            <person name="Palaniappan K."/>
            <person name="Land M."/>
            <person name="Hauser L."/>
            <person name="Chang Y.-J."/>
            <person name="Jeffries C.C."/>
            <person name="Brettin T."/>
            <person name="Detter J.C."/>
            <person name="Tapia R."/>
            <person name="Han C."/>
            <person name="Heimerl T."/>
            <person name="Weikl F."/>
            <person name="Brambilla E."/>
            <person name="Goker M."/>
            <person name="Bristow J."/>
            <person name="Eisen J.A."/>
            <person name="Markowitz V."/>
            <person name="Hugenholtz P."/>
            <person name="Kyrpides N.C."/>
            <person name="Klenk H.-P."/>
        </authorList>
    </citation>
    <scope>NUCLEOTIDE SEQUENCE [LARGE SCALE GENOMIC DNA]</scope>
    <source>
        <strain evidence="6">DSM 11486 / M11TL</strain>
    </source>
</reference>
<evidence type="ECO:0000256" key="3">
    <source>
        <dbReference type="ARBA" id="ARBA00022801"/>
    </source>
</evidence>
<accession>D5TZX1</accession>
<reference key="3">
    <citation type="submission" date="2010-02" db="EMBL/GenBank/DDBJ databases">
        <title>Complete genome sequence of Thermosphaera aggregans type strain (M11TL).</title>
        <authorList>
            <consortium name="US DOE Joint Genome Institute (JGI-PGF)"/>
            <person name="Spring S."/>
            <person name="Lapidus A."/>
            <person name="Munk C."/>
            <person name="Schroeder M."/>
            <person name="Glavina Del Rio T."/>
            <person name="Tice H."/>
            <person name="Copeland A."/>
            <person name="Cheng J.-F."/>
            <person name="Lucas S."/>
            <person name="Chen F."/>
            <person name="Nolan M."/>
            <person name="Bruce D."/>
            <person name="Goodwin L."/>
            <person name="Pitluck S."/>
            <person name="Ivanova N."/>
            <person name="Mavromatis K."/>
            <person name="Ovchinnikova G."/>
            <person name="Pati A."/>
            <person name="Chen A."/>
            <person name="Palaniappan K."/>
            <person name="Land M."/>
            <person name="Hauser L."/>
            <person name="Chang Y.-J."/>
            <person name="Jeffries C.C."/>
            <person name="Brettin T."/>
            <person name="Detter J.C."/>
            <person name="Tapia R."/>
            <person name="Han C."/>
            <person name="Chain P."/>
            <person name="Heimerl T."/>
            <person name="Weik F."/>
            <person name="Goker M."/>
            <person name="Rachel R."/>
            <person name="Bristow J."/>
            <person name="Eisen J.A."/>
            <person name="Markowitz V."/>
            <person name="Hugenholtz P."/>
            <person name="Kyrpides N.C."/>
            <person name="Klenk H.-P."/>
        </authorList>
    </citation>
    <scope>NUCLEOTIDE SEQUENCE</scope>
    <source>
        <strain>DSM 11486</strain>
    </source>
</reference>
<proteinExistence type="inferred from homology"/>
<evidence type="ECO:0000256" key="4">
    <source>
        <dbReference type="ARBA" id="ARBA00023134"/>
    </source>
</evidence>
<dbReference type="KEGG" id="tag:Tagg_0141"/>
<dbReference type="STRING" id="633148.Tagg_0141"/>
<name>D5TZX1_THEAM</name>
<keyword evidence="4" id="KW-0342">GTP-binding</keyword>
<keyword evidence="2" id="KW-0547">Nucleotide-binding</keyword>
<dbReference type="GO" id="GO:0005525">
    <property type="term" value="F:GTP binding"/>
    <property type="evidence" value="ECO:0007669"/>
    <property type="project" value="UniProtKB-KW"/>
</dbReference>
<dbReference type="EMBL" id="CP001939">
    <property type="protein sequence ID" value="ADG90421.1"/>
    <property type="molecule type" value="Genomic_DNA"/>
</dbReference>
<dbReference type="HOGENOM" id="CLU_037460_3_0_2"/>
<organism evidence="5 6">
    <name type="scientific">Thermosphaera aggregans (strain DSM 11486 / M11TL)</name>
    <dbReference type="NCBI Taxonomy" id="633148"/>
    <lineage>
        <taxon>Archaea</taxon>
        <taxon>Thermoproteota</taxon>
        <taxon>Thermoprotei</taxon>
        <taxon>Desulfurococcales</taxon>
        <taxon>Desulfurococcaceae</taxon>
        <taxon>Thermosphaera</taxon>
    </lineage>
</organism>
<dbReference type="Gene3D" id="3.40.50.300">
    <property type="entry name" value="P-loop containing nucleotide triphosphate hydrolases"/>
    <property type="match status" value="1"/>
</dbReference>
<dbReference type="SUPFAM" id="SSF52540">
    <property type="entry name" value="P-loop containing nucleoside triphosphate hydrolases"/>
    <property type="match status" value="1"/>
</dbReference>
<evidence type="ECO:0000256" key="2">
    <source>
        <dbReference type="ARBA" id="ARBA00022741"/>
    </source>
</evidence>
<dbReference type="eggNOG" id="arCOG01225">
    <property type="taxonomic scope" value="Archaea"/>
</dbReference>
<sequence length="265" mass="29202">MVVKIPYYIIVLGTAGSGKTTLTSMLMNYLDSHQMDVAAVNLDPAVEELPYNPDVDIREWVDAREVMVKRGLGPNGALIASVDMLALNIGELKDEVDSLKSNYIIIDTPGQLEIFAFRDSGPVVLRTIIGDSKAVSLFLIDGLYALKPSNLFSAMLLSASTFFRIKYPQINVFTKIDLLSEAEYSGLLSMIENPEELASRVVEDADINLMWSSEEVYGLAEKLYSFESVPVSNNSGQGFDDLYALIQRVLAGGEDYLTEEPNPLL</sequence>
<evidence type="ECO:0000313" key="5">
    <source>
        <dbReference type="EMBL" id="ADG90421.1"/>
    </source>
</evidence>
<protein>
    <recommendedName>
        <fullName evidence="7">GTPase</fullName>
    </recommendedName>
</protein>
<gene>
    <name evidence="5" type="ordered locus">Tagg_0141</name>
</gene>
<reference evidence="5 6" key="1">
    <citation type="journal article" date="2010" name="Stand. Genomic Sci.">
        <title>Complete genome sequence of Thermosphaera aggregans type strain (M11TL).</title>
        <authorList>
            <person name="Spring S."/>
            <person name="Rachel R."/>
            <person name="Lapidus A."/>
            <person name="Davenport K."/>
            <person name="Tice H."/>
            <person name="Copeland A."/>
            <person name="Cheng J.F."/>
            <person name="Lucas S."/>
            <person name="Chen F."/>
            <person name="Nolan M."/>
            <person name="Bruce D."/>
            <person name="Goodwin L."/>
            <person name="Pitluck S."/>
            <person name="Ivanova N."/>
            <person name="Mavromatis K."/>
            <person name="Ovchinnikova G."/>
            <person name="Pati A."/>
            <person name="Chen A."/>
            <person name="Palaniappan K."/>
            <person name="Land M."/>
            <person name="Hauser L."/>
            <person name="Chang Y.J."/>
            <person name="Jeffries C.C."/>
            <person name="Brettin T."/>
            <person name="Detter J.C."/>
            <person name="Tapia R."/>
            <person name="Han C."/>
            <person name="Heimerl T."/>
            <person name="Weikl F."/>
            <person name="Brambilla E."/>
            <person name="Goker M."/>
            <person name="Bristow J."/>
            <person name="Eisen J.A."/>
            <person name="Markowitz V."/>
            <person name="Hugenholtz P."/>
            <person name="Kyrpides N.C."/>
            <person name="Klenk H.P."/>
        </authorList>
    </citation>
    <scope>NUCLEOTIDE SEQUENCE [LARGE SCALE GENOMIC DNA]</scope>
    <source>
        <strain evidence="6">DSM 11486 / M11TL</strain>
    </source>
</reference>
<dbReference type="Pfam" id="PF03029">
    <property type="entry name" value="ATP_bind_1"/>
    <property type="match status" value="1"/>
</dbReference>